<feature type="region of interest" description="Disordered" evidence="1">
    <location>
        <begin position="110"/>
        <end position="162"/>
    </location>
</feature>
<feature type="transmembrane region" description="Helical" evidence="2">
    <location>
        <begin position="12"/>
        <end position="30"/>
    </location>
</feature>
<name>A0ABM7LL35_9ACTN</name>
<feature type="compositionally biased region" description="Basic and acidic residues" evidence="1">
    <location>
        <begin position="146"/>
        <end position="162"/>
    </location>
</feature>
<evidence type="ECO:0000313" key="3">
    <source>
        <dbReference type="EMBL" id="BCJ39968.1"/>
    </source>
</evidence>
<feature type="transmembrane region" description="Helical" evidence="2">
    <location>
        <begin position="86"/>
        <end position="107"/>
    </location>
</feature>
<sequence length="162" mass="17238">MPRVTKASNRTVAARIIAVVLAVWSGFLALHGPAISDRGNRPGRFSSGYDCPAPLSYVLPNDMRDYIGSAPWGLPDGVQEDCRDRAIGAGVTIGLFGNVVALLLGFARPPARRAEPDPAPPSRPAKPPAPPVTSAEDEDGLWNPGLRHDRLSERPRADGEPS</sequence>
<keyword evidence="4" id="KW-1185">Reference proteome</keyword>
<proteinExistence type="predicted"/>
<evidence type="ECO:0000256" key="1">
    <source>
        <dbReference type="SAM" id="MobiDB-lite"/>
    </source>
</evidence>
<gene>
    <name evidence="3" type="ORF">Aiant_06250</name>
</gene>
<keyword evidence="2" id="KW-1133">Transmembrane helix</keyword>
<organism evidence="3 4">
    <name type="scientific">Actinoplanes ianthinogenes</name>
    <dbReference type="NCBI Taxonomy" id="122358"/>
    <lineage>
        <taxon>Bacteria</taxon>
        <taxon>Bacillati</taxon>
        <taxon>Actinomycetota</taxon>
        <taxon>Actinomycetes</taxon>
        <taxon>Micromonosporales</taxon>
        <taxon>Micromonosporaceae</taxon>
        <taxon>Actinoplanes</taxon>
    </lineage>
</organism>
<keyword evidence="2" id="KW-0472">Membrane</keyword>
<evidence type="ECO:0000256" key="2">
    <source>
        <dbReference type="SAM" id="Phobius"/>
    </source>
</evidence>
<feature type="compositionally biased region" description="Pro residues" evidence="1">
    <location>
        <begin position="117"/>
        <end position="131"/>
    </location>
</feature>
<protein>
    <submittedName>
        <fullName evidence="3">Uncharacterized protein</fullName>
    </submittedName>
</protein>
<evidence type="ECO:0000313" key="4">
    <source>
        <dbReference type="Proteomes" id="UP000676967"/>
    </source>
</evidence>
<keyword evidence="2" id="KW-0812">Transmembrane</keyword>
<dbReference type="EMBL" id="AP023356">
    <property type="protein sequence ID" value="BCJ39968.1"/>
    <property type="molecule type" value="Genomic_DNA"/>
</dbReference>
<accession>A0ABM7LL35</accession>
<dbReference type="Proteomes" id="UP000676967">
    <property type="component" value="Chromosome"/>
</dbReference>
<reference evidence="3 4" key="1">
    <citation type="submission" date="2020-08" db="EMBL/GenBank/DDBJ databases">
        <title>Whole genome shotgun sequence of Actinoplanes ianthinogenes NBRC 13996.</title>
        <authorList>
            <person name="Komaki H."/>
            <person name="Tamura T."/>
        </authorList>
    </citation>
    <scope>NUCLEOTIDE SEQUENCE [LARGE SCALE GENOMIC DNA]</scope>
    <source>
        <strain evidence="3 4">NBRC 13996</strain>
    </source>
</reference>